<keyword evidence="4" id="KW-1185">Reference proteome</keyword>
<name>A0A2S0RFT6_9FLAO</name>
<dbReference type="AlphaFoldDB" id="A0A2S0RFT6"/>
<proteinExistence type="predicted"/>
<evidence type="ECO:0000313" key="3">
    <source>
        <dbReference type="EMBL" id="AWA30160.1"/>
    </source>
</evidence>
<keyword evidence="1" id="KW-0472">Membrane</keyword>
<reference evidence="3 4" key="1">
    <citation type="submission" date="2018-04" db="EMBL/GenBank/DDBJ databases">
        <title>Genome sequencing of Flavobacterium sp. HYN0048.</title>
        <authorList>
            <person name="Yi H."/>
            <person name="Baek C."/>
        </authorList>
    </citation>
    <scope>NUCLEOTIDE SEQUENCE [LARGE SCALE GENOMIC DNA]</scope>
    <source>
        <strain evidence="3 4">HYN0048</strain>
    </source>
</reference>
<dbReference type="KEGG" id="fmg:HYN48_08735"/>
<organism evidence="3 4">
    <name type="scientific">Flavobacterium magnum</name>
    <dbReference type="NCBI Taxonomy" id="2162713"/>
    <lineage>
        <taxon>Bacteria</taxon>
        <taxon>Pseudomonadati</taxon>
        <taxon>Bacteroidota</taxon>
        <taxon>Flavobacteriia</taxon>
        <taxon>Flavobacteriales</taxon>
        <taxon>Flavobacteriaceae</taxon>
        <taxon>Flavobacterium</taxon>
    </lineage>
</organism>
<dbReference type="Pfam" id="PF00535">
    <property type="entry name" value="Glycos_transf_2"/>
    <property type="match status" value="1"/>
</dbReference>
<dbReference type="CDD" id="cd04186">
    <property type="entry name" value="GT_2_like_c"/>
    <property type="match status" value="1"/>
</dbReference>
<gene>
    <name evidence="3" type="ORF">HYN48_08735</name>
</gene>
<sequence length="306" mass="35268">MMDVSVVIINYNTSLLTYNCVVSIIETTPAAIRYEIIVVDNASKKDDFLDLEQKLNALHNDRIRLIRSRINTGFASGNMFGVQFAQGDYLAFINNDVELLADSFTPLLQYFDTHPDTGVIGIQPIFSDKRKQVAFGHFDTFSTRFFGYWLYEKLHPNKAKRHQSYTAPVRTDYVVGSFMLFKAEHFNAIGGFDTNIFLYFEEMDICKRLLNNGLKTIFFPSIDYVHINGASTNLGYTKKIELKVSHLYIVRKNHGFFSYALLKTFFVFVFLLKAIFNPKHFKLLFKLITLGPPMASSIRHQQRIQS</sequence>
<dbReference type="Gene3D" id="3.90.550.10">
    <property type="entry name" value="Spore Coat Polysaccharide Biosynthesis Protein SpsA, Chain A"/>
    <property type="match status" value="1"/>
</dbReference>
<dbReference type="Proteomes" id="UP000244193">
    <property type="component" value="Chromosome"/>
</dbReference>
<keyword evidence="1" id="KW-1133">Transmembrane helix</keyword>
<keyword evidence="1" id="KW-0812">Transmembrane</keyword>
<feature type="domain" description="Glycosyltransferase 2-like" evidence="2">
    <location>
        <begin position="5"/>
        <end position="154"/>
    </location>
</feature>
<protein>
    <recommendedName>
        <fullName evidence="2">Glycosyltransferase 2-like domain-containing protein</fullName>
    </recommendedName>
</protein>
<evidence type="ECO:0000313" key="4">
    <source>
        <dbReference type="Proteomes" id="UP000244193"/>
    </source>
</evidence>
<dbReference type="RefSeq" id="WP_108370742.1">
    <property type="nucleotide sequence ID" value="NZ_CP028811.1"/>
</dbReference>
<dbReference type="PANTHER" id="PTHR43179">
    <property type="entry name" value="RHAMNOSYLTRANSFERASE WBBL"/>
    <property type="match status" value="1"/>
</dbReference>
<dbReference type="EMBL" id="CP028811">
    <property type="protein sequence ID" value="AWA30160.1"/>
    <property type="molecule type" value="Genomic_DNA"/>
</dbReference>
<dbReference type="InterPro" id="IPR029044">
    <property type="entry name" value="Nucleotide-diphossugar_trans"/>
</dbReference>
<evidence type="ECO:0000256" key="1">
    <source>
        <dbReference type="SAM" id="Phobius"/>
    </source>
</evidence>
<accession>A0A2S0RFT6</accession>
<feature type="transmembrane region" description="Helical" evidence="1">
    <location>
        <begin position="256"/>
        <end position="276"/>
    </location>
</feature>
<evidence type="ECO:0000259" key="2">
    <source>
        <dbReference type="Pfam" id="PF00535"/>
    </source>
</evidence>
<dbReference type="SUPFAM" id="SSF53448">
    <property type="entry name" value="Nucleotide-diphospho-sugar transferases"/>
    <property type="match status" value="1"/>
</dbReference>
<dbReference type="OrthoDB" id="9771846at2"/>
<dbReference type="InterPro" id="IPR001173">
    <property type="entry name" value="Glyco_trans_2-like"/>
</dbReference>
<dbReference type="PANTHER" id="PTHR43179:SF7">
    <property type="entry name" value="RHAMNOSYLTRANSFERASE WBBL"/>
    <property type="match status" value="1"/>
</dbReference>